<dbReference type="KEGG" id="rama:IDM48_00325"/>
<sequence length="144" mass="16376">MNSKPDAQKPTFKETFIQVGQRTLDKDRQNEGVFIVSVAPIVTGLMVVAALLYVWTHGWGTLVALVCALIVMWGRWVLQRQAAKDFHDLYTSKEGFEKTGKPEYLEFIRLRSEQMLRDNKALTSAAKAEVRSLLAYAREKESAR</sequence>
<reference evidence="2 3" key="1">
    <citation type="submission" date="2020-09" db="EMBL/GenBank/DDBJ databases">
        <title>Investigation of environmental microbe.</title>
        <authorList>
            <person name="Ou Y."/>
            <person name="Kang Q."/>
        </authorList>
    </citation>
    <scope>NUCLEOTIDE SEQUENCE [LARGE SCALE GENOMIC DNA]</scope>
    <source>
        <strain evidence="2 3">KJZ-9</strain>
    </source>
</reference>
<feature type="transmembrane region" description="Helical" evidence="1">
    <location>
        <begin position="59"/>
        <end position="78"/>
    </location>
</feature>
<keyword evidence="1" id="KW-0812">Transmembrane</keyword>
<name>A0A7H2BJU8_9MICC</name>
<dbReference type="EMBL" id="CP061538">
    <property type="protein sequence ID" value="QNV39944.1"/>
    <property type="molecule type" value="Genomic_DNA"/>
</dbReference>
<organism evidence="2 3">
    <name type="scientific">Rothia amarae</name>
    <dbReference type="NCBI Taxonomy" id="169480"/>
    <lineage>
        <taxon>Bacteria</taxon>
        <taxon>Bacillati</taxon>
        <taxon>Actinomycetota</taxon>
        <taxon>Actinomycetes</taxon>
        <taxon>Micrococcales</taxon>
        <taxon>Micrococcaceae</taxon>
        <taxon>Rothia</taxon>
    </lineage>
</organism>
<dbReference type="Proteomes" id="UP000516421">
    <property type="component" value="Chromosome"/>
</dbReference>
<feature type="transmembrane region" description="Helical" evidence="1">
    <location>
        <begin position="32"/>
        <end position="53"/>
    </location>
</feature>
<keyword evidence="1" id="KW-1133">Transmembrane helix</keyword>
<dbReference type="AlphaFoldDB" id="A0A7H2BJU8"/>
<keyword evidence="1" id="KW-0472">Membrane</keyword>
<protein>
    <submittedName>
        <fullName evidence="2">Uncharacterized protein</fullName>
    </submittedName>
</protein>
<accession>A0A7H2BJU8</accession>
<evidence type="ECO:0000313" key="3">
    <source>
        <dbReference type="Proteomes" id="UP000516421"/>
    </source>
</evidence>
<dbReference type="RefSeq" id="WP_083147175.1">
    <property type="nucleotide sequence ID" value="NZ_BAAAHX010000003.1"/>
</dbReference>
<proteinExistence type="predicted"/>
<gene>
    <name evidence="2" type="ORF">IDM48_00325</name>
</gene>
<evidence type="ECO:0000313" key="2">
    <source>
        <dbReference type="EMBL" id="QNV39944.1"/>
    </source>
</evidence>
<evidence type="ECO:0000256" key="1">
    <source>
        <dbReference type="SAM" id="Phobius"/>
    </source>
</evidence>
<keyword evidence="3" id="KW-1185">Reference proteome</keyword>